<protein>
    <submittedName>
        <fullName evidence="1">Uncharacterized protein</fullName>
    </submittedName>
</protein>
<sequence length="38" mass="4212">TTRHNLFFIPVRTSDIKGVFLSCLGKTSPNVSASDWLC</sequence>
<organism evidence="1">
    <name type="scientific">Nothobranchius kuhntae</name>
    <name type="common">Beira killifish</name>
    <dbReference type="NCBI Taxonomy" id="321403"/>
    <lineage>
        <taxon>Eukaryota</taxon>
        <taxon>Metazoa</taxon>
        <taxon>Chordata</taxon>
        <taxon>Craniata</taxon>
        <taxon>Vertebrata</taxon>
        <taxon>Euteleostomi</taxon>
        <taxon>Actinopterygii</taxon>
        <taxon>Neopterygii</taxon>
        <taxon>Teleostei</taxon>
        <taxon>Neoteleostei</taxon>
        <taxon>Acanthomorphata</taxon>
        <taxon>Ovalentaria</taxon>
        <taxon>Atherinomorphae</taxon>
        <taxon>Cyprinodontiformes</taxon>
        <taxon>Nothobranchiidae</taxon>
        <taxon>Nothobranchius</taxon>
    </lineage>
</organism>
<name>A0A1A8KH32_NOTKU</name>
<evidence type="ECO:0000313" key="1">
    <source>
        <dbReference type="EMBL" id="SBR30989.1"/>
    </source>
</evidence>
<accession>A0A1A8KH32</accession>
<dbReference type="EMBL" id="HAEE01010939">
    <property type="protein sequence ID" value="SBR30989.1"/>
    <property type="molecule type" value="Transcribed_RNA"/>
</dbReference>
<reference evidence="1" key="2">
    <citation type="submission" date="2016-06" db="EMBL/GenBank/DDBJ databases">
        <title>The genome of a short-lived fish provides insights into sex chromosome evolution and the genetic control of aging.</title>
        <authorList>
            <person name="Reichwald K."/>
            <person name="Felder M."/>
            <person name="Petzold A."/>
            <person name="Koch P."/>
            <person name="Groth M."/>
            <person name="Platzer M."/>
        </authorList>
    </citation>
    <scope>NUCLEOTIDE SEQUENCE</scope>
    <source>
        <tissue evidence="1">Brain</tissue>
    </source>
</reference>
<feature type="non-terminal residue" evidence="1">
    <location>
        <position position="38"/>
    </location>
</feature>
<proteinExistence type="predicted"/>
<feature type="non-terminal residue" evidence="1">
    <location>
        <position position="1"/>
    </location>
</feature>
<reference evidence="1" key="1">
    <citation type="submission" date="2016-05" db="EMBL/GenBank/DDBJ databases">
        <authorList>
            <person name="Lavstsen T."/>
            <person name="Jespersen J.S."/>
        </authorList>
    </citation>
    <scope>NUCLEOTIDE SEQUENCE</scope>
    <source>
        <tissue evidence="1">Brain</tissue>
    </source>
</reference>
<gene>
    <name evidence="1" type="primary">Nfu_g_1_011541</name>
</gene>
<dbReference type="AlphaFoldDB" id="A0A1A8KH32"/>